<evidence type="ECO:0000256" key="9">
    <source>
        <dbReference type="ARBA" id="ARBA00022842"/>
    </source>
</evidence>
<feature type="domain" description="XPG N-terminal" evidence="20">
    <location>
        <begin position="1"/>
        <end position="111"/>
    </location>
</feature>
<dbReference type="InterPro" id="IPR036279">
    <property type="entry name" value="5-3_exonuclease_C_sf"/>
</dbReference>
<evidence type="ECO:0000256" key="10">
    <source>
        <dbReference type="ARBA" id="ARBA00023128"/>
    </source>
</evidence>
<dbReference type="Pfam" id="PF00752">
    <property type="entry name" value="XPG_N"/>
    <property type="match status" value="1"/>
</dbReference>
<evidence type="ECO:0000256" key="15">
    <source>
        <dbReference type="ARBA" id="ARBA00063178"/>
    </source>
</evidence>
<comment type="subcellular location">
    <subcellularLocation>
        <location evidence="16">Nucleus</location>
        <location evidence="16">Nucleolus</location>
    </subcellularLocation>
    <subcellularLocation>
        <location evidence="16">Nucleus</location>
        <location evidence="16">Nucleoplasm</location>
    </subcellularLocation>
    <subcellularLocation>
        <location evidence="16">Mitochondrion</location>
    </subcellularLocation>
    <text evidence="16">Resides mostly in the nucleoli and relocalizes to the nucleoplasm upon DNA damage.</text>
</comment>
<dbReference type="InterPro" id="IPR006084">
    <property type="entry name" value="XPG/Rad2"/>
</dbReference>
<sequence length="370" mass="42013">MGIKGLSKLITAYAPKAMKEVESKRYIGRMIAIDASVMIYQSLVAIRMNNQFASVMLTNAEGEVTSHIQGILSKTIKLMEDGIKPVFVFEGKPPEMKQNELERRKQLREKAEEELKDAKEAENQEEIEKLSKRTVHMEGGHINDCKELLRLMGVPVIDAASEAESQCAELAKKKKVWAMASEDMDSLTFGTPVLIRHLTKSQGAKKDAQSILEVDLAEVLEAMKLSMDEFIDLCILCGCDYCDGIRGIGQVKAYQFIQKYRTIEKVIENLTDKYQVPENWPYQKARELFKNPLVTPAEEIEVKFGEVDRKGLVEFLVDAKGFNAERVDNYIDRLIKARSKCQQKRMDSFFTVKSQKRTANGKEAAKKQKK</sequence>
<feature type="domain" description="XPG-I" evidence="19">
    <location>
        <begin position="150"/>
        <end position="225"/>
    </location>
</feature>
<dbReference type="InParanoid" id="D8LV71"/>
<gene>
    <name evidence="21" type="ORF">GSBLH_T00000143001</name>
</gene>
<dbReference type="OrthoDB" id="1937206at2759"/>
<dbReference type="InterPro" id="IPR008918">
    <property type="entry name" value="HhH2"/>
</dbReference>
<dbReference type="SMART" id="SM00475">
    <property type="entry name" value="53EXOc"/>
    <property type="match status" value="1"/>
</dbReference>
<keyword evidence="11 16" id="KW-0234">DNA repair</keyword>
<dbReference type="GO" id="GO:0003677">
    <property type="term" value="F:DNA binding"/>
    <property type="evidence" value="ECO:0007669"/>
    <property type="project" value="UniProtKB-UniRule"/>
</dbReference>
<dbReference type="InterPro" id="IPR006085">
    <property type="entry name" value="XPG_DNA_repair_N"/>
</dbReference>
<keyword evidence="10 16" id="KW-0496">Mitochondrion</keyword>
<evidence type="ECO:0000256" key="16">
    <source>
        <dbReference type="HAMAP-Rule" id="MF_03140"/>
    </source>
</evidence>
<dbReference type="Gene3D" id="3.40.50.1010">
    <property type="entry name" value="5'-nuclease"/>
    <property type="match status" value="1"/>
</dbReference>
<dbReference type="SUPFAM" id="SSF47807">
    <property type="entry name" value="5' to 3' exonuclease, C-terminal subdomain"/>
    <property type="match status" value="1"/>
</dbReference>
<dbReference type="InterPro" id="IPR023426">
    <property type="entry name" value="Flap_endonuc"/>
</dbReference>
<evidence type="ECO:0000256" key="17">
    <source>
        <dbReference type="SAM" id="Coils"/>
    </source>
</evidence>
<keyword evidence="12 16" id="KW-0539">Nucleus</keyword>
<evidence type="ECO:0000313" key="21">
    <source>
        <dbReference type="EMBL" id="CBK19710.2"/>
    </source>
</evidence>
<dbReference type="SMART" id="SM00484">
    <property type="entry name" value="XPGI"/>
    <property type="match status" value="1"/>
</dbReference>
<evidence type="ECO:0000256" key="2">
    <source>
        <dbReference type="ARBA" id="ARBA00022705"/>
    </source>
</evidence>
<dbReference type="CDD" id="cd09867">
    <property type="entry name" value="PIN_FEN1"/>
    <property type="match status" value="1"/>
</dbReference>
<evidence type="ECO:0000313" key="22">
    <source>
        <dbReference type="Proteomes" id="UP000008312"/>
    </source>
</evidence>
<protein>
    <recommendedName>
        <fullName evidence="16">Flap endonuclease 1</fullName>
        <shortName evidence="16">FEN-1</shortName>
        <ecNumber evidence="16">3.1.-.-</ecNumber>
    </recommendedName>
    <alternativeName>
        <fullName evidence="16">Flap structure-specific endonuclease 1</fullName>
    </alternativeName>
</protein>
<comment type="cofactor">
    <cofactor evidence="16">
        <name>Mg(2+)</name>
        <dbReference type="ChEBI" id="CHEBI:18420"/>
    </cofactor>
    <text evidence="16">Binds 2 magnesium ions per subunit. They probably participate in the reaction catalyzed by the enzyme. May bind an additional third magnesium ion after substrate binding.</text>
</comment>
<comment type="subunit">
    <text evidence="15">Interacts with PCNA1 and PCNA2. Three molecules of FEN1 bind to one PCNA trimer with each molecule binding to one PCNA monomer. PCNA stimulates the nuclease activity without altering cleavage specificity.</text>
</comment>
<dbReference type="GO" id="GO:0005654">
    <property type="term" value="C:nucleoplasm"/>
    <property type="evidence" value="ECO:0007669"/>
    <property type="project" value="UniProtKB-SubCell"/>
</dbReference>
<comment type="function">
    <text evidence="13 16">Structure-specific nuclease with 5'-flap endonuclease and 5'-3' exonuclease activities involved in DNA replication and repair. During DNA replication, cleaves the 5'-overhanging flap structure that is generated by displacement synthesis when DNA polymerase encounters the 5'-end of a downstream Okazaki fragment. It enters the flap from the 5'-end and then tracks to cleave the flap base, leaving a nick for ligation. Also involved in the long patch base excision repair (LP-BER) pathway, by cleaving within the apurinic/apyrimidinic (AP) site-terminated flap. Acts as a genome stabilization factor that prevents flaps from equilibrating into structures that lead to duplications and deletions. Also possesses 5'-3' exonuclease activity on nicked or gapped double-stranded DNA, and exhibits RNase H activity. Also involved in replication and repair of rDNA and in repairing mitochondrial DNA.</text>
</comment>
<evidence type="ECO:0000256" key="11">
    <source>
        <dbReference type="ARBA" id="ARBA00023204"/>
    </source>
</evidence>
<dbReference type="EC" id="3.1.-.-" evidence="16"/>
<dbReference type="FunFam" id="1.10.150.20:FF:000009">
    <property type="entry name" value="Flap endonuclease 1"/>
    <property type="match status" value="1"/>
</dbReference>
<evidence type="ECO:0000259" key="19">
    <source>
        <dbReference type="SMART" id="SM00484"/>
    </source>
</evidence>
<keyword evidence="5 16" id="KW-0255">Endonuclease</keyword>
<evidence type="ECO:0000256" key="6">
    <source>
        <dbReference type="ARBA" id="ARBA00022763"/>
    </source>
</evidence>
<accession>D8LV71</accession>
<organism evidence="21">
    <name type="scientific">Blastocystis hominis</name>
    <dbReference type="NCBI Taxonomy" id="12968"/>
    <lineage>
        <taxon>Eukaryota</taxon>
        <taxon>Sar</taxon>
        <taxon>Stramenopiles</taxon>
        <taxon>Bigyra</taxon>
        <taxon>Opalozoa</taxon>
        <taxon>Opalinata</taxon>
        <taxon>Blastocystidae</taxon>
        <taxon>Blastocystis</taxon>
    </lineage>
</organism>
<dbReference type="FunFam" id="3.40.50.1010:FF:000016">
    <property type="entry name" value="Flap endonuclease 1"/>
    <property type="match status" value="1"/>
</dbReference>
<keyword evidence="22" id="KW-1185">Reference proteome</keyword>
<dbReference type="GO" id="GO:0005730">
    <property type="term" value="C:nucleolus"/>
    <property type="evidence" value="ECO:0007669"/>
    <property type="project" value="UniProtKB-SubCell"/>
</dbReference>
<name>D8LV71_BLAHO</name>
<feature type="domain" description="5'-3' exonuclease" evidence="18">
    <location>
        <begin position="28"/>
        <end position="347"/>
    </location>
</feature>
<dbReference type="InterPro" id="IPR029060">
    <property type="entry name" value="PIN-like_dom_sf"/>
</dbReference>
<proteinExistence type="inferred from homology"/>
<evidence type="ECO:0000256" key="5">
    <source>
        <dbReference type="ARBA" id="ARBA00022759"/>
    </source>
</evidence>
<dbReference type="EMBL" id="FN668638">
    <property type="protein sequence ID" value="CBK19710.2"/>
    <property type="molecule type" value="Genomic_DNA"/>
</dbReference>
<dbReference type="Proteomes" id="UP000008312">
    <property type="component" value="Unassembled WGS sequence"/>
</dbReference>
<dbReference type="SMART" id="SM00279">
    <property type="entry name" value="HhH2"/>
    <property type="match status" value="1"/>
</dbReference>
<keyword evidence="4 16" id="KW-0479">Metal-binding</keyword>
<dbReference type="HAMAP" id="MF_00614">
    <property type="entry name" value="Fen"/>
    <property type="match status" value="1"/>
</dbReference>
<dbReference type="GO" id="GO:0005739">
    <property type="term" value="C:mitochondrion"/>
    <property type="evidence" value="ECO:0007669"/>
    <property type="project" value="UniProtKB-SubCell"/>
</dbReference>
<dbReference type="SMART" id="SM00485">
    <property type="entry name" value="XPGN"/>
    <property type="match status" value="1"/>
</dbReference>
<reference evidence="21" key="1">
    <citation type="submission" date="2010-02" db="EMBL/GenBank/DDBJ databases">
        <title>Sequencing and annotation of the Blastocystis hominis genome.</title>
        <authorList>
            <person name="Wincker P."/>
        </authorList>
    </citation>
    <scope>NUCLEOTIDE SEQUENCE</scope>
    <source>
        <strain evidence="21">Singapore isolate B</strain>
    </source>
</reference>
<evidence type="ECO:0000256" key="14">
    <source>
        <dbReference type="ARBA" id="ARBA00034726"/>
    </source>
</evidence>
<dbReference type="AlphaFoldDB" id="D8LV71"/>
<dbReference type="GO" id="GO:0000287">
    <property type="term" value="F:magnesium ion binding"/>
    <property type="evidence" value="ECO:0007669"/>
    <property type="project" value="UniProtKB-UniRule"/>
</dbReference>
<feature type="coiled-coil region" evidence="17">
    <location>
        <begin position="96"/>
        <end position="128"/>
    </location>
</feature>
<evidence type="ECO:0000256" key="8">
    <source>
        <dbReference type="ARBA" id="ARBA00022839"/>
    </source>
</evidence>
<keyword evidence="3 16" id="KW-0540">Nuclease</keyword>
<keyword evidence="17" id="KW-0175">Coiled coil</keyword>
<dbReference type="GO" id="GO:0043137">
    <property type="term" value="P:DNA replication, removal of RNA primer"/>
    <property type="evidence" value="ECO:0007669"/>
    <property type="project" value="UniProtKB-UniRule"/>
</dbReference>
<evidence type="ECO:0000256" key="7">
    <source>
        <dbReference type="ARBA" id="ARBA00022801"/>
    </source>
</evidence>
<dbReference type="SUPFAM" id="SSF88723">
    <property type="entry name" value="PIN domain-like"/>
    <property type="match status" value="1"/>
</dbReference>
<keyword evidence="6 16" id="KW-0227">DNA damage</keyword>
<keyword evidence="1 16" id="KW-0597">Phosphoprotein</keyword>
<dbReference type="CDD" id="cd09907">
    <property type="entry name" value="H3TH_FEN1-Euk"/>
    <property type="match status" value="1"/>
</dbReference>
<evidence type="ECO:0000259" key="20">
    <source>
        <dbReference type="SMART" id="SM00485"/>
    </source>
</evidence>
<comment type="similarity">
    <text evidence="14 16">Belongs to the XPG/RAD2 endonuclease family. FEN1 subfamily.</text>
</comment>
<dbReference type="GO" id="GO:0006284">
    <property type="term" value="P:base-excision repair"/>
    <property type="evidence" value="ECO:0007669"/>
    <property type="project" value="UniProtKB-UniRule"/>
</dbReference>
<evidence type="ECO:0000256" key="3">
    <source>
        <dbReference type="ARBA" id="ARBA00022722"/>
    </source>
</evidence>
<dbReference type="PANTHER" id="PTHR11081:SF9">
    <property type="entry name" value="FLAP ENDONUCLEASE 1"/>
    <property type="match status" value="1"/>
</dbReference>
<dbReference type="Pfam" id="PF00867">
    <property type="entry name" value="XPG_I"/>
    <property type="match status" value="1"/>
</dbReference>
<dbReference type="Gene3D" id="1.10.150.20">
    <property type="entry name" value="5' to 3' exonuclease, C-terminal subdomain"/>
    <property type="match status" value="1"/>
</dbReference>
<dbReference type="RefSeq" id="XP_012893758.1">
    <property type="nucleotide sequence ID" value="XM_013038304.1"/>
</dbReference>
<evidence type="ECO:0000259" key="18">
    <source>
        <dbReference type="SMART" id="SM00475"/>
    </source>
</evidence>
<dbReference type="InterPro" id="IPR006086">
    <property type="entry name" value="XPG-I_dom"/>
</dbReference>
<dbReference type="GeneID" id="24917462"/>
<evidence type="ECO:0000256" key="12">
    <source>
        <dbReference type="ARBA" id="ARBA00023242"/>
    </source>
</evidence>
<keyword evidence="2 16" id="KW-0235">DNA replication</keyword>
<keyword evidence="9 16" id="KW-0460">Magnesium</keyword>
<dbReference type="PANTHER" id="PTHR11081">
    <property type="entry name" value="FLAP ENDONUCLEASE FAMILY MEMBER"/>
    <property type="match status" value="1"/>
</dbReference>
<dbReference type="OMA" id="MGIPWVQ"/>
<keyword evidence="7 16" id="KW-0378">Hydrolase</keyword>
<dbReference type="InterPro" id="IPR002421">
    <property type="entry name" value="5-3_exonuclease"/>
</dbReference>
<dbReference type="GO" id="GO:0008409">
    <property type="term" value="F:5'-3' exonuclease activity"/>
    <property type="evidence" value="ECO:0007669"/>
    <property type="project" value="UniProtKB-UniRule"/>
</dbReference>
<dbReference type="FunCoup" id="D8LV71">
    <property type="interactions" value="590"/>
</dbReference>
<keyword evidence="8 16" id="KW-0269">Exonuclease</keyword>
<evidence type="ECO:0000256" key="13">
    <source>
        <dbReference type="ARBA" id="ARBA00029382"/>
    </source>
</evidence>
<dbReference type="GO" id="GO:0017108">
    <property type="term" value="F:5'-flap endonuclease activity"/>
    <property type="evidence" value="ECO:0007669"/>
    <property type="project" value="UniProtKB-UniRule"/>
</dbReference>
<dbReference type="PRINTS" id="PR00853">
    <property type="entry name" value="XPGRADSUPER"/>
</dbReference>
<evidence type="ECO:0000256" key="1">
    <source>
        <dbReference type="ARBA" id="ARBA00022553"/>
    </source>
</evidence>
<evidence type="ECO:0000256" key="4">
    <source>
        <dbReference type="ARBA" id="ARBA00022723"/>
    </source>
</evidence>